<dbReference type="EMBL" id="DTHG01000013">
    <property type="protein sequence ID" value="HGW91124.1"/>
    <property type="molecule type" value="Genomic_DNA"/>
</dbReference>
<evidence type="ECO:0000256" key="1">
    <source>
        <dbReference type="SAM" id="Phobius"/>
    </source>
</evidence>
<keyword evidence="1" id="KW-1133">Transmembrane helix</keyword>
<gene>
    <name evidence="2" type="ORF">ENV67_01100</name>
</gene>
<reference evidence="2" key="1">
    <citation type="journal article" date="2020" name="mSystems">
        <title>Genome- and Community-Level Interaction Insights into Carbon Utilization and Element Cycling Functions of Hydrothermarchaeota in Hydrothermal Sediment.</title>
        <authorList>
            <person name="Zhou Z."/>
            <person name="Liu Y."/>
            <person name="Xu W."/>
            <person name="Pan J."/>
            <person name="Luo Z.H."/>
            <person name="Li M."/>
        </authorList>
    </citation>
    <scope>NUCLEOTIDE SEQUENCE [LARGE SCALE GENOMIC DNA]</scope>
    <source>
        <strain evidence="2">SpSt-780</strain>
    </source>
</reference>
<dbReference type="Gene3D" id="1.25.40.10">
    <property type="entry name" value="Tetratricopeptide repeat domain"/>
    <property type="match status" value="2"/>
</dbReference>
<protein>
    <submittedName>
        <fullName evidence="2">Uncharacterized protein</fullName>
    </submittedName>
</protein>
<name>A0A7C4Y909_UNCW3</name>
<keyword evidence="1" id="KW-0812">Transmembrane</keyword>
<evidence type="ECO:0000313" key="2">
    <source>
        <dbReference type="EMBL" id="HGW91124.1"/>
    </source>
</evidence>
<proteinExistence type="predicted"/>
<dbReference type="InterPro" id="IPR011990">
    <property type="entry name" value="TPR-like_helical_dom_sf"/>
</dbReference>
<accession>A0A7C4Y909</accession>
<keyword evidence="1" id="KW-0472">Membrane</keyword>
<sequence length="373" mass="43775">MIYYPLIFTFIVLFLLIFWVAYKSTKIKKERENIPVDYIKGLEQYASSDYDNAFNYLNIAWERNPENVNAYLLVGDILRKKGYFDAAIGVHKNILVKPGLDSNMKIRTSKSLAEDYIMKGEKKEAINSLNIALKEGDTSKETLIKLMNLYEEIEEWENAFNIGKDFYSDKEKIAAYSSYVGLKMLNKNPQNAFSYIKTGLKSDIPLAHYAFSLYLFHLGREDDGIKEMKELILENPGYFDLCIEHLEQKSFQKGKFGELEDFFNEIIKKDKDNVSVIAKFAEMMAKKKDKIKVMDLLALLKDERFYPENVVTRIKVLSIIDFNRIKSEIDELQNILNYRKVYKCKECGYEMEKFDFKCPSCFNIDTFYRMWKA</sequence>
<organism evidence="2">
    <name type="scientific">candidate division WOR-3 bacterium</name>
    <dbReference type="NCBI Taxonomy" id="2052148"/>
    <lineage>
        <taxon>Bacteria</taxon>
        <taxon>Bacteria division WOR-3</taxon>
    </lineage>
</organism>
<dbReference type="AlphaFoldDB" id="A0A7C4Y909"/>
<feature type="transmembrane region" description="Helical" evidence="1">
    <location>
        <begin position="6"/>
        <end position="22"/>
    </location>
</feature>
<comment type="caution">
    <text evidence="2">The sequence shown here is derived from an EMBL/GenBank/DDBJ whole genome shotgun (WGS) entry which is preliminary data.</text>
</comment>
<dbReference type="SUPFAM" id="SSF48452">
    <property type="entry name" value="TPR-like"/>
    <property type="match status" value="1"/>
</dbReference>